<dbReference type="GO" id="GO:0008930">
    <property type="term" value="F:methylthioadenosine nucleosidase activity"/>
    <property type="evidence" value="ECO:0007669"/>
    <property type="project" value="TreeGrafter"/>
</dbReference>
<dbReference type="GO" id="GO:0008782">
    <property type="term" value="F:adenosylhomocysteine nucleosidase activity"/>
    <property type="evidence" value="ECO:0007669"/>
    <property type="project" value="TreeGrafter"/>
</dbReference>
<dbReference type="GO" id="GO:0005829">
    <property type="term" value="C:cytosol"/>
    <property type="evidence" value="ECO:0007669"/>
    <property type="project" value="TreeGrafter"/>
</dbReference>
<dbReference type="InterPro" id="IPR017831">
    <property type="entry name" value="Hopanoid-assoc_phosphoryl_HpnG"/>
</dbReference>
<organism evidence="3 4">
    <name type="scientific">Nitrosospira multiformis</name>
    <dbReference type="NCBI Taxonomy" id="1231"/>
    <lineage>
        <taxon>Bacteria</taxon>
        <taxon>Pseudomonadati</taxon>
        <taxon>Pseudomonadota</taxon>
        <taxon>Betaproteobacteria</taxon>
        <taxon>Nitrosomonadales</taxon>
        <taxon>Nitrosomonadaceae</taxon>
        <taxon>Nitrosospira</taxon>
    </lineage>
</organism>
<dbReference type="EMBL" id="FPBZ01000011">
    <property type="protein sequence ID" value="SFU63901.1"/>
    <property type="molecule type" value="Genomic_DNA"/>
</dbReference>
<dbReference type="GO" id="GO:0019284">
    <property type="term" value="P:L-methionine salvage from S-adenosylmethionine"/>
    <property type="evidence" value="ECO:0007669"/>
    <property type="project" value="TreeGrafter"/>
</dbReference>
<evidence type="ECO:0000313" key="3">
    <source>
        <dbReference type="EMBL" id="SFU63901.1"/>
    </source>
</evidence>
<dbReference type="NCBIfam" id="TIGR03468">
    <property type="entry name" value="HpnG"/>
    <property type="match status" value="1"/>
</dbReference>
<feature type="region of interest" description="Disordered" evidence="1">
    <location>
        <begin position="254"/>
        <end position="275"/>
    </location>
</feature>
<proteinExistence type="predicted"/>
<dbReference type="InterPro" id="IPR035994">
    <property type="entry name" value="Nucleoside_phosphorylase_sf"/>
</dbReference>
<dbReference type="Gene3D" id="3.40.50.1580">
    <property type="entry name" value="Nucleoside phosphorylase domain"/>
    <property type="match status" value="1"/>
</dbReference>
<dbReference type="InterPro" id="IPR000845">
    <property type="entry name" value="Nucleoside_phosphorylase_d"/>
</dbReference>
<accession>A0A1I7HTD1</accession>
<dbReference type="GO" id="GO:0009116">
    <property type="term" value="P:nucleoside metabolic process"/>
    <property type="evidence" value="ECO:0007669"/>
    <property type="project" value="InterPro"/>
</dbReference>
<dbReference type="PANTHER" id="PTHR46832:SF1">
    <property type="entry name" value="5'-METHYLTHIOADENOSINE_S-ADENOSYLHOMOCYSTEINE NUCLEOSIDASE"/>
    <property type="match status" value="1"/>
</dbReference>
<reference evidence="3 4" key="1">
    <citation type="submission" date="2016-10" db="EMBL/GenBank/DDBJ databases">
        <authorList>
            <person name="de Groot N.N."/>
        </authorList>
    </citation>
    <scope>NUCLEOTIDE SEQUENCE [LARGE SCALE GENOMIC DNA]</scope>
    <source>
        <strain evidence="3 4">Nl14</strain>
    </source>
</reference>
<gene>
    <name evidence="3" type="ORF">SAMN05216417_111103</name>
</gene>
<dbReference type="SUPFAM" id="SSF53167">
    <property type="entry name" value="Purine and uridine phosphorylases"/>
    <property type="match status" value="1"/>
</dbReference>
<dbReference type="PANTHER" id="PTHR46832">
    <property type="entry name" value="5'-METHYLTHIOADENOSINE/S-ADENOSYLHOMOCYSTEINE NUCLEOSIDASE"/>
    <property type="match status" value="1"/>
</dbReference>
<sequence length="275" mass="28268">MGIDPISCIEPEAPCVTGVGIIIAMRVEARCITPLRLFFNQRTDLGNGAAIWLCGVGAEAAGAAATGLRTAGATALMSFGFAGALHSGLNSGGLMLPESIHTGDCLLPVDLDWRARLQRCLPDHLNVTGGILAASSKVLTSTSAKRDLAESTGAKAVDMESGAVAEVATNAGLPFMAVRAISDPLDFSPPGVLLEAVRPDGSPHLVRLLGLLLKRSLTLGTLLRLASDASAARSTLSTVVRYADAEMRAIRSPASSPGRCIARQQGVGSDRSGGV</sequence>
<name>A0A1I7HTD1_9PROT</name>
<evidence type="ECO:0000256" key="1">
    <source>
        <dbReference type="SAM" id="MobiDB-lite"/>
    </source>
</evidence>
<evidence type="ECO:0000313" key="4">
    <source>
        <dbReference type="Proteomes" id="UP000182649"/>
    </source>
</evidence>
<dbReference type="AlphaFoldDB" id="A0A1I7HTD1"/>
<dbReference type="Proteomes" id="UP000182649">
    <property type="component" value="Unassembled WGS sequence"/>
</dbReference>
<feature type="domain" description="Nucleoside phosphorylase" evidence="2">
    <location>
        <begin position="42"/>
        <end position="186"/>
    </location>
</feature>
<protein>
    <submittedName>
        <fullName evidence="3">Hopanoid-associated phosphorylase</fullName>
    </submittedName>
</protein>
<dbReference type="Pfam" id="PF01048">
    <property type="entry name" value="PNP_UDP_1"/>
    <property type="match status" value="1"/>
</dbReference>
<dbReference type="CDD" id="cd17768">
    <property type="entry name" value="adenosylhopane_nucleosidase_HpnG-like"/>
    <property type="match status" value="1"/>
</dbReference>
<evidence type="ECO:0000259" key="2">
    <source>
        <dbReference type="Pfam" id="PF01048"/>
    </source>
</evidence>